<dbReference type="AlphaFoldDB" id="A0A2A5RLR7"/>
<comment type="subcellular location">
    <subcellularLocation>
        <location evidence="1">Cytoplasm</location>
    </subcellularLocation>
</comment>
<keyword evidence="7" id="KW-0007">Acetylation</keyword>
<dbReference type="Proteomes" id="UP000218181">
    <property type="component" value="Unassembled WGS sequence"/>
</dbReference>
<dbReference type="InterPro" id="IPR014182">
    <property type="entry name" value="ADH_Zn_typ-1"/>
</dbReference>
<keyword evidence="5" id="KW-0521">NADP</keyword>
<dbReference type="GO" id="GO:0008270">
    <property type="term" value="F:zinc ion binding"/>
    <property type="evidence" value="ECO:0007669"/>
    <property type="project" value="InterPro"/>
</dbReference>
<dbReference type="Pfam" id="PF00107">
    <property type="entry name" value="ADH_zinc_N"/>
    <property type="match status" value="1"/>
</dbReference>
<dbReference type="GO" id="GO:0016491">
    <property type="term" value="F:oxidoreductase activity"/>
    <property type="evidence" value="ECO:0007669"/>
    <property type="project" value="UniProtKB-KW"/>
</dbReference>
<evidence type="ECO:0000256" key="3">
    <source>
        <dbReference type="ARBA" id="ARBA00011881"/>
    </source>
</evidence>
<dbReference type="OrthoDB" id="9792162at2"/>
<evidence type="ECO:0000256" key="4">
    <source>
        <dbReference type="ARBA" id="ARBA00022490"/>
    </source>
</evidence>
<dbReference type="InterPro" id="IPR036291">
    <property type="entry name" value="NAD(P)-bd_dom_sf"/>
</dbReference>
<dbReference type="GO" id="GO:0005737">
    <property type="term" value="C:cytoplasm"/>
    <property type="evidence" value="ECO:0007669"/>
    <property type="project" value="UniProtKB-SubCell"/>
</dbReference>
<dbReference type="SUPFAM" id="SSF50129">
    <property type="entry name" value="GroES-like"/>
    <property type="match status" value="1"/>
</dbReference>
<dbReference type="GO" id="GO:0003723">
    <property type="term" value="F:RNA binding"/>
    <property type="evidence" value="ECO:0007669"/>
    <property type="project" value="UniProtKB-KW"/>
</dbReference>
<dbReference type="CDD" id="cd08252">
    <property type="entry name" value="AL_MDR"/>
    <property type="match status" value="1"/>
</dbReference>
<evidence type="ECO:0000256" key="7">
    <source>
        <dbReference type="ARBA" id="ARBA00022990"/>
    </source>
</evidence>
<gene>
    <name evidence="10" type="ORF">RT41_GL001509</name>
</gene>
<keyword evidence="8" id="KW-0479">Metal-binding</keyword>
<evidence type="ECO:0000256" key="1">
    <source>
        <dbReference type="ARBA" id="ARBA00004496"/>
    </source>
</evidence>
<organism evidence="10 11">
    <name type="scientific">Lactococcus fujiensis JCM 16395</name>
    <dbReference type="NCBI Taxonomy" id="1291764"/>
    <lineage>
        <taxon>Bacteria</taxon>
        <taxon>Bacillati</taxon>
        <taxon>Bacillota</taxon>
        <taxon>Bacilli</taxon>
        <taxon>Lactobacillales</taxon>
        <taxon>Streptococcaceae</taxon>
        <taxon>Lactococcus</taxon>
    </lineage>
</organism>
<dbReference type="STRING" id="1291764.GCA_001311235_02348"/>
<dbReference type="SMART" id="SM00829">
    <property type="entry name" value="PKS_ER"/>
    <property type="match status" value="1"/>
</dbReference>
<protein>
    <recommendedName>
        <fullName evidence="8">Zinc-type alcohol dehydrogenase-like protein</fullName>
    </recommendedName>
</protein>
<evidence type="ECO:0000313" key="11">
    <source>
        <dbReference type="Proteomes" id="UP000218181"/>
    </source>
</evidence>
<dbReference type="EMBL" id="JXJU01000005">
    <property type="protein sequence ID" value="PCS00198.1"/>
    <property type="molecule type" value="Genomic_DNA"/>
</dbReference>
<reference evidence="10 11" key="1">
    <citation type="submission" date="2014-12" db="EMBL/GenBank/DDBJ databases">
        <title>Draft genome sequences of 10 type strains of Lactococcus.</title>
        <authorList>
            <person name="Sun Z."/>
            <person name="Zhong Z."/>
            <person name="Liu W."/>
            <person name="Zhang W."/>
            <person name="Zhang H."/>
        </authorList>
    </citation>
    <scope>NUCLEOTIDE SEQUENCE [LARGE SCALE GENOMIC DNA]</scope>
    <source>
        <strain evidence="10 11">JCM 16395</strain>
    </source>
</reference>
<name>A0A2A5RLR7_9LACT</name>
<sequence>MKAFGAYNNEISSITEFEKDLPMLRAHDLLIQVDAISVNPVDTKVRQGIQEGLDSPKILGYDGYGRVVKTGTETHLFNIGDLVYWAGDVTREGSNSEFQAVDERIVGNAPSKLSVEKAVAMPLTSLTAYELIFEKLAVSTEEVDAGKTILIINGAGGVGSIAIQLARKIAGLKVIATASSPDSIAWVKKMGADYVINHHEDLPKQLASLGLDSVDYILILNAVNQHIDAATRLIAPQGKIANIVEPGRPINLDRLAHKSASFSFEWMFTKAVSQTADIESQHRILDQISAWLDEGIIESTFTQNVGELTAKNLQKAHQIIEDGHSIGKLVLVNRKN</sequence>
<dbReference type="InterPro" id="IPR013154">
    <property type="entry name" value="ADH-like_N"/>
</dbReference>
<dbReference type="InterPro" id="IPR013149">
    <property type="entry name" value="ADH-like_C"/>
</dbReference>
<feature type="domain" description="Enoyl reductase (ER)" evidence="9">
    <location>
        <begin position="9"/>
        <end position="331"/>
    </location>
</feature>
<keyword evidence="8" id="KW-0862">Zinc</keyword>
<evidence type="ECO:0000256" key="6">
    <source>
        <dbReference type="ARBA" id="ARBA00022884"/>
    </source>
</evidence>
<dbReference type="SUPFAM" id="SSF51735">
    <property type="entry name" value="NAD(P)-binding Rossmann-fold domains"/>
    <property type="match status" value="1"/>
</dbReference>
<comment type="caution">
    <text evidence="10">The sequence shown here is derived from an EMBL/GenBank/DDBJ whole genome shotgun (WGS) entry which is preliminary data.</text>
</comment>
<dbReference type="Gene3D" id="3.90.180.10">
    <property type="entry name" value="Medium-chain alcohol dehydrogenases, catalytic domain"/>
    <property type="match status" value="1"/>
</dbReference>
<accession>A0A2A5RLR7</accession>
<dbReference type="NCBIfam" id="TIGR02817">
    <property type="entry name" value="adh_fam_1"/>
    <property type="match status" value="1"/>
</dbReference>
<dbReference type="PROSITE" id="PS01162">
    <property type="entry name" value="QOR_ZETA_CRYSTAL"/>
    <property type="match status" value="1"/>
</dbReference>
<keyword evidence="8" id="KW-0560">Oxidoreductase</keyword>
<dbReference type="Pfam" id="PF08240">
    <property type="entry name" value="ADH_N"/>
    <property type="match status" value="1"/>
</dbReference>
<dbReference type="InterPro" id="IPR051603">
    <property type="entry name" value="Zinc-ADH_QOR/CCCR"/>
</dbReference>
<evidence type="ECO:0000256" key="5">
    <source>
        <dbReference type="ARBA" id="ARBA00022857"/>
    </source>
</evidence>
<dbReference type="RefSeq" id="WP_054639684.1">
    <property type="nucleotide sequence ID" value="NZ_BBAL01000009.1"/>
</dbReference>
<keyword evidence="4" id="KW-0963">Cytoplasm</keyword>
<proteinExistence type="inferred from homology"/>
<comment type="similarity">
    <text evidence="2 8">Belongs to the zinc-containing alcohol dehydrogenase family. Quinone oxidoreductase subfamily.</text>
</comment>
<dbReference type="InterPro" id="IPR020843">
    <property type="entry name" value="ER"/>
</dbReference>
<dbReference type="PANTHER" id="PTHR44154">
    <property type="entry name" value="QUINONE OXIDOREDUCTASE"/>
    <property type="match status" value="1"/>
</dbReference>
<evidence type="ECO:0000256" key="8">
    <source>
        <dbReference type="RuleBase" id="RU364000"/>
    </source>
</evidence>
<dbReference type="InterPro" id="IPR011032">
    <property type="entry name" value="GroES-like_sf"/>
</dbReference>
<evidence type="ECO:0000256" key="2">
    <source>
        <dbReference type="ARBA" id="ARBA00010371"/>
    </source>
</evidence>
<keyword evidence="11" id="KW-1185">Reference proteome</keyword>
<evidence type="ECO:0000313" key="10">
    <source>
        <dbReference type="EMBL" id="PCS00198.1"/>
    </source>
</evidence>
<dbReference type="PANTHER" id="PTHR44154:SF1">
    <property type="entry name" value="QUINONE OXIDOREDUCTASE"/>
    <property type="match status" value="1"/>
</dbReference>
<keyword evidence="6" id="KW-0694">RNA-binding</keyword>
<comment type="subunit">
    <text evidence="3">Homotetramer.</text>
</comment>
<dbReference type="InterPro" id="IPR002364">
    <property type="entry name" value="Quin_OxRdtase/zeta-crystal_CS"/>
</dbReference>
<evidence type="ECO:0000259" key="9">
    <source>
        <dbReference type="SMART" id="SM00829"/>
    </source>
</evidence>
<dbReference type="Gene3D" id="3.40.50.720">
    <property type="entry name" value="NAD(P)-binding Rossmann-like Domain"/>
    <property type="match status" value="1"/>
</dbReference>